<comment type="caution">
    <text evidence="1">The sequence shown here is derived from an EMBL/GenBank/DDBJ whole genome shotgun (WGS) entry which is preliminary data.</text>
</comment>
<sequence length="94" mass="10700">MIMHAAVLDVQWGRLLVLDRETRQRVVVHTPAANRFQPGDLVRIWYNGVMTNSIPPQISAQRIELIPAVFPPTVLPPVVRPPFGCRGCRPPRRR</sequence>
<dbReference type="Proteomes" id="UP000607645">
    <property type="component" value="Unassembled WGS sequence"/>
</dbReference>
<organism evidence="1 2">
    <name type="scientific">Lawsonibacter faecis</name>
    <dbReference type="NCBI Taxonomy" id="2763052"/>
    <lineage>
        <taxon>Bacteria</taxon>
        <taxon>Bacillati</taxon>
        <taxon>Bacillota</taxon>
        <taxon>Clostridia</taxon>
        <taxon>Eubacteriales</taxon>
        <taxon>Oscillospiraceae</taxon>
        <taxon>Lawsonibacter</taxon>
    </lineage>
</organism>
<dbReference type="Pfam" id="PF11518">
    <property type="entry name" value="DUF3221"/>
    <property type="match status" value="1"/>
</dbReference>
<evidence type="ECO:0000313" key="2">
    <source>
        <dbReference type="Proteomes" id="UP000607645"/>
    </source>
</evidence>
<dbReference type="RefSeq" id="WP_186918434.1">
    <property type="nucleotide sequence ID" value="NZ_JACOPQ010000002.1"/>
</dbReference>
<keyword evidence="2" id="KW-1185">Reference proteome</keyword>
<protein>
    <submittedName>
        <fullName evidence="1">DUF3221 domain-containing protein</fullName>
    </submittedName>
</protein>
<dbReference type="EMBL" id="JACOPQ010000002">
    <property type="protein sequence ID" value="MBC5736019.1"/>
    <property type="molecule type" value="Genomic_DNA"/>
</dbReference>
<accession>A0A8J6JJT6</accession>
<dbReference type="InterPro" id="IPR021598">
    <property type="entry name" value="DUF3221"/>
</dbReference>
<name>A0A8J6JJT6_9FIRM</name>
<reference evidence="1" key="1">
    <citation type="submission" date="2020-08" db="EMBL/GenBank/DDBJ databases">
        <title>Genome public.</title>
        <authorList>
            <person name="Liu C."/>
            <person name="Sun Q."/>
        </authorList>
    </citation>
    <scope>NUCLEOTIDE SEQUENCE</scope>
    <source>
        <strain evidence="1">NSJ-52</strain>
    </source>
</reference>
<proteinExistence type="predicted"/>
<evidence type="ECO:0000313" key="1">
    <source>
        <dbReference type="EMBL" id="MBC5736019.1"/>
    </source>
</evidence>
<gene>
    <name evidence="1" type="ORF">H8S62_03185</name>
</gene>
<dbReference type="AlphaFoldDB" id="A0A8J6JJT6"/>